<proteinExistence type="predicted"/>
<reference evidence="1 2" key="1">
    <citation type="submission" date="2019-08" db="EMBL/GenBank/DDBJ databases">
        <title>Lentzea from Indian Himalayas.</title>
        <authorList>
            <person name="Mandal S."/>
            <person name="Mallick Gupta A."/>
            <person name="Maiti P.K."/>
            <person name="Sarkar J."/>
            <person name="Mandal S."/>
        </authorList>
    </citation>
    <scope>NUCLEOTIDE SEQUENCE [LARGE SCALE GENOMIC DNA]</scope>
    <source>
        <strain evidence="1 2">PSKA42</strain>
    </source>
</reference>
<dbReference type="EMBL" id="VSRL01000301">
    <property type="protein sequence ID" value="NKE62956.1"/>
    <property type="molecule type" value="Genomic_DNA"/>
</dbReference>
<protein>
    <submittedName>
        <fullName evidence="1">Peptide chain release factor 2</fullName>
    </submittedName>
</protein>
<comment type="caution">
    <text evidence="1">The sequence shown here is derived from an EMBL/GenBank/DDBJ whole genome shotgun (WGS) entry which is preliminary data.</text>
</comment>
<keyword evidence="2" id="KW-1185">Reference proteome</keyword>
<organism evidence="1 2">
    <name type="scientific">Lentzea indica</name>
    <dbReference type="NCBI Taxonomy" id="2604800"/>
    <lineage>
        <taxon>Bacteria</taxon>
        <taxon>Bacillati</taxon>
        <taxon>Actinomycetota</taxon>
        <taxon>Actinomycetes</taxon>
        <taxon>Pseudonocardiales</taxon>
        <taxon>Pseudonocardiaceae</taxon>
        <taxon>Lentzea</taxon>
    </lineage>
</organism>
<dbReference type="Proteomes" id="UP001515943">
    <property type="component" value="Unassembled WGS sequence"/>
</dbReference>
<sequence>MDMSKLRDVATAPGPFASVYLDASHDTEDAAKVAELRWRGLRNQLADQGAPEKTLAALDKAVSAAEPPAGKAGRVLIASGAGVLVD</sequence>
<gene>
    <name evidence="1" type="ORF">FXN61_42045</name>
</gene>
<evidence type="ECO:0000313" key="2">
    <source>
        <dbReference type="Proteomes" id="UP001515943"/>
    </source>
</evidence>
<feature type="non-terminal residue" evidence="1">
    <location>
        <position position="86"/>
    </location>
</feature>
<accession>A0ABX1FWV6</accession>
<name>A0ABX1FWV6_9PSEU</name>
<evidence type="ECO:0000313" key="1">
    <source>
        <dbReference type="EMBL" id="NKE62956.1"/>
    </source>
</evidence>